<evidence type="ECO:0008006" key="3">
    <source>
        <dbReference type="Google" id="ProtNLM"/>
    </source>
</evidence>
<gene>
    <name evidence="1" type="ORF">GGR46_003712</name>
</gene>
<comment type="caution">
    <text evidence="1">The sequence shown here is derived from an EMBL/GenBank/DDBJ whole genome shotgun (WGS) entry which is preliminary data.</text>
</comment>
<dbReference type="RefSeq" id="WP_183999463.1">
    <property type="nucleotide sequence ID" value="NZ_JACIEH010000003.1"/>
</dbReference>
<dbReference type="EMBL" id="JACIEH010000003">
    <property type="protein sequence ID" value="MBB4100140.1"/>
    <property type="molecule type" value="Genomic_DNA"/>
</dbReference>
<keyword evidence="2" id="KW-1185">Reference proteome</keyword>
<evidence type="ECO:0000313" key="1">
    <source>
        <dbReference type="EMBL" id="MBB4100140.1"/>
    </source>
</evidence>
<protein>
    <recommendedName>
        <fullName evidence="3">Lipoprotein</fullName>
    </recommendedName>
</protein>
<sequence>MRGAALIAALALTGCGHDPFADAQRAIDDGSARAAIQKQLDGYRQCATLLDGFLPLDIHADPGEAPMPGVAALTELGLIRATGTPEDRQAIRYAPTALARPLLEVRDIGADKKPVALCYGRRVVTGLTMKPRRLPSDATPQLVYRFRLVDAPAWARDPRVTRSFPGMPEALKNEHVSRDLVMYRDGKWAIGESGIESYLHDIALDRQYFAPCPPVSGATVHPCQRAMGGR</sequence>
<dbReference type="PROSITE" id="PS51257">
    <property type="entry name" value="PROKAR_LIPOPROTEIN"/>
    <property type="match status" value="1"/>
</dbReference>
<evidence type="ECO:0000313" key="2">
    <source>
        <dbReference type="Proteomes" id="UP000557392"/>
    </source>
</evidence>
<name>A0A7W6JV55_9SPHN</name>
<reference evidence="1 2" key="1">
    <citation type="submission" date="2020-08" db="EMBL/GenBank/DDBJ databases">
        <title>Genomic Encyclopedia of Type Strains, Phase IV (KMG-IV): sequencing the most valuable type-strain genomes for metagenomic binning, comparative biology and taxonomic classification.</title>
        <authorList>
            <person name="Goeker M."/>
        </authorList>
    </citation>
    <scope>NUCLEOTIDE SEQUENCE [LARGE SCALE GENOMIC DNA]</scope>
    <source>
        <strain evidence="1 2">DSM 101806</strain>
    </source>
</reference>
<organism evidence="1 2">
    <name type="scientific">Sphingomonas kyeonggiensis</name>
    <dbReference type="NCBI Taxonomy" id="1268553"/>
    <lineage>
        <taxon>Bacteria</taxon>
        <taxon>Pseudomonadati</taxon>
        <taxon>Pseudomonadota</taxon>
        <taxon>Alphaproteobacteria</taxon>
        <taxon>Sphingomonadales</taxon>
        <taxon>Sphingomonadaceae</taxon>
        <taxon>Sphingomonas</taxon>
    </lineage>
</organism>
<dbReference type="AlphaFoldDB" id="A0A7W6JV55"/>
<dbReference type="Proteomes" id="UP000557392">
    <property type="component" value="Unassembled WGS sequence"/>
</dbReference>
<proteinExistence type="predicted"/>
<accession>A0A7W6JV55</accession>